<dbReference type="Proteomes" id="UP001054837">
    <property type="component" value="Unassembled WGS sequence"/>
</dbReference>
<dbReference type="AlphaFoldDB" id="A0AAV4QL71"/>
<proteinExistence type="predicted"/>
<name>A0AAV4QL71_9ARAC</name>
<evidence type="ECO:0000313" key="1">
    <source>
        <dbReference type="EMBL" id="GIY09002.1"/>
    </source>
</evidence>
<protein>
    <submittedName>
        <fullName evidence="1">Uncharacterized protein</fullName>
    </submittedName>
</protein>
<keyword evidence="2" id="KW-1185">Reference proteome</keyword>
<evidence type="ECO:0000313" key="2">
    <source>
        <dbReference type="Proteomes" id="UP001054837"/>
    </source>
</evidence>
<dbReference type="EMBL" id="BPLQ01004576">
    <property type="protein sequence ID" value="GIY09002.1"/>
    <property type="molecule type" value="Genomic_DNA"/>
</dbReference>
<reference evidence="1 2" key="1">
    <citation type="submission" date="2021-06" db="EMBL/GenBank/DDBJ databases">
        <title>Caerostris darwini draft genome.</title>
        <authorList>
            <person name="Kono N."/>
            <person name="Arakawa K."/>
        </authorList>
    </citation>
    <scope>NUCLEOTIDE SEQUENCE [LARGE SCALE GENOMIC DNA]</scope>
</reference>
<sequence length="104" mass="12226">MIVYCLESEEFKSEKVKRLWYSTELEDSFRVTAITNQQHWQKKQARELKEKLNCVLRGSNRKISESLSRKCQQPLSGTADKKGLFPGERCHRNNCATLIAFHFF</sequence>
<comment type="caution">
    <text evidence="1">The sequence shown here is derived from an EMBL/GenBank/DDBJ whole genome shotgun (WGS) entry which is preliminary data.</text>
</comment>
<gene>
    <name evidence="1" type="ORF">CDAR_296651</name>
</gene>
<organism evidence="1 2">
    <name type="scientific">Caerostris darwini</name>
    <dbReference type="NCBI Taxonomy" id="1538125"/>
    <lineage>
        <taxon>Eukaryota</taxon>
        <taxon>Metazoa</taxon>
        <taxon>Ecdysozoa</taxon>
        <taxon>Arthropoda</taxon>
        <taxon>Chelicerata</taxon>
        <taxon>Arachnida</taxon>
        <taxon>Araneae</taxon>
        <taxon>Araneomorphae</taxon>
        <taxon>Entelegynae</taxon>
        <taxon>Araneoidea</taxon>
        <taxon>Araneidae</taxon>
        <taxon>Caerostris</taxon>
    </lineage>
</organism>
<accession>A0AAV4QL71</accession>